<dbReference type="EMBL" id="JBJHZY010000001">
    <property type="protein sequence ID" value="MFL0266674.1"/>
    <property type="molecule type" value="Genomic_DNA"/>
</dbReference>
<dbReference type="SUPFAM" id="SSF55008">
    <property type="entry name" value="HMA, heavy metal-associated domain"/>
    <property type="match status" value="1"/>
</dbReference>
<dbReference type="CDD" id="cd00371">
    <property type="entry name" value="HMA"/>
    <property type="match status" value="1"/>
</dbReference>
<feature type="transmembrane region" description="Helical" evidence="2">
    <location>
        <begin position="77"/>
        <end position="96"/>
    </location>
</feature>
<dbReference type="Gene3D" id="2.60.40.420">
    <property type="entry name" value="Cupredoxins - blue copper proteins"/>
    <property type="match status" value="1"/>
</dbReference>
<dbReference type="InterPro" id="IPR036163">
    <property type="entry name" value="HMA_dom_sf"/>
</dbReference>
<feature type="transmembrane region" description="Helical" evidence="2">
    <location>
        <begin position="290"/>
        <end position="310"/>
    </location>
</feature>
<dbReference type="Pfam" id="PF13386">
    <property type="entry name" value="DsbD_2"/>
    <property type="match status" value="1"/>
</dbReference>
<dbReference type="InterPro" id="IPR008972">
    <property type="entry name" value="Cupredoxin"/>
</dbReference>
<feature type="transmembrane region" description="Helical" evidence="2">
    <location>
        <begin position="182"/>
        <end position="205"/>
    </location>
</feature>
<protein>
    <submittedName>
        <fullName evidence="4">Sulfite exporter TauE/SafE family protein</fullName>
    </submittedName>
</protein>
<keyword evidence="5" id="KW-1185">Reference proteome</keyword>
<dbReference type="PROSITE" id="PS50846">
    <property type="entry name" value="HMA_2"/>
    <property type="match status" value="1"/>
</dbReference>
<feature type="transmembrane region" description="Helical" evidence="2">
    <location>
        <begin position="108"/>
        <end position="131"/>
    </location>
</feature>
<organism evidence="4 5">
    <name type="scientific">Candidatus Clostridium radicumherbarum</name>
    <dbReference type="NCBI Taxonomy" id="3381662"/>
    <lineage>
        <taxon>Bacteria</taxon>
        <taxon>Bacillati</taxon>
        <taxon>Bacillota</taxon>
        <taxon>Clostridia</taxon>
        <taxon>Eubacteriales</taxon>
        <taxon>Clostridiaceae</taxon>
        <taxon>Clostridium</taxon>
    </lineage>
</organism>
<dbReference type="Pfam" id="PF00403">
    <property type="entry name" value="HMA"/>
    <property type="match status" value="1"/>
</dbReference>
<comment type="caution">
    <text evidence="4">The sequence shown here is derived from an EMBL/GenBank/DDBJ whole genome shotgun (WGS) entry which is preliminary data.</text>
</comment>
<keyword evidence="2" id="KW-0472">Membrane</keyword>
<keyword evidence="1" id="KW-0479">Metal-binding</keyword>
<dbReference type="InterPro" id="IPR017969">
    <property type="entry name" value="Heavy-metal-associated_CS"/>
</dbReference>
<gene>
    <name evidence="4" type="ORF">ACJDUH_01075</name>
</gene>
<evidence type="ECO:0000313" key="5">
    <source>
        <dbReference type="Proteomes" id="UP001623661"/>
    </source>
</evidence>
<feature type="transmembrane region" description="Helical" evidence="2">
    <location>
        <begin position="226"/>
        <end position="247"/>
    </location>
</feature>
<dbReference type="Proteomes" id="UP001623661">
    <property type="component" value="Unassembled WGS sequence"/>
</dbReference>
<keyword evidence="2" id="KW-0812">Transmembrane</keyword>
<dbReference type="InterPro" id="IPR006121">
    <property type="entry name" value="HMA_dom"/>
</dbReference>
<keyword evidence="2" id="KW-1133">Transmembrane helix</keyword>
<evidence type="ECO:0000256" key="1">
    <source>
        <dbReference type="ARBA" id="ARBA00022723"/>
    </source>
</evidence>
<feature type="transmembrane region" description="Helical" evidence="2">
    <location>
        <begin position="259"/>
        <end position="278"/>
    </location>
</feature>
<evidence type="ECO:0000259" key="3">
    <source>
        <dbReference type="PROSITE" id="PS50846"/>
    </source>
</evidence>
<reference evidence="4 5" key="1">
    <citation type="submission" date="2024-11" db="EMBL/GenBank/DDBJ databases">
        <authorList>
            <person name="Heng Y.C."/>
            <person name="Lim A.C.H."/>
            <person name="Lee J.K.Y."/>
            <person name="Kittelmann S."/>
        </authorList>
    </citation>
    <scope>NUCLEOTIDE SEQUENCE [LARGE SCALE GENOMIC DNA]</scope>
    <source>
        <strain evidence="4 5">WILCCON 0202</strain>
    </source>
</reference>
<dbReference type="PANTHER" id="PTHR42208:SF1">
    <property type="entry name" value="HEAVY METAL TRANSPORTER"/>
    <property type="match status" value="1"/>
</dbReference>
<feature type="transmembrane region" description="Helical" evidence="2">
    <location>
        <begin position="151"/>
        <end position="176"/>
    </location>
</feature>
<name>A0ABW8TMT0_9CLOT</name>
<dbReference type="Gene3D" id="3.30.70.100">
    <property type="match status" value="1"/>
</dbReference>
<evidence type="ECO:0000256" key="2">
    <source>
        <dbReference type="SAM" id="Phobius"/>
    </source>
</evidence>
<evidence type="ECO:0000313" key="4">
    <source>
        <dbReference type="EMBL" id="MFL0266674.1"/>
    </source>
</evidence>
<accession>A0ABW8TMT0</accession>
<sequence>MSIKKEKIKVYEMTCTSCENRVERAVKKLDGVINAKANYSGQFAEIEYDDELCNHSKIKAAIKNAGYSTQASNDYKFMGIFIMVAAVVLLGLKTSGFDMDAKLTNASYAVLFVVGLLTSLHCVGMCGGIMLSQSLSKESTNKIDAIIPAVLYNLGRVVSYTILGGIIGALGSVFSLSITAKAAMQVFAGVFMIIMGFNMAGFSAFRKFHIKLPHAACKVKNKSGSPFIVGLLNGLMPCGPLQTMQLFALGTGSAVKGALSMFMFSIGTVPLMLTFGALSGLLSKGYTKKILKFSGVLIIVLGLIMGNRGLTLAGININPITALANSSKGFLGGNSSSSGTSNANVAKATIKDGVQTINMVANNNGYTPNAFYVQKNMPVKWIIDGQQLNSCNNNIVIQALNKQQKLKSGENVIEFTPGDKDINFSCWMGMIRGVIKVVDKLDTVDTSKADPSLPPASTGPSCCAGPVADSGSASGSGASSQPSIYGSDITKVPTSTLVNKAIAADKYQSATFKGKGYELQPLIVVTGSLLNTKLTFDLSAFDNAEGKYQIVDANTGDEISSFTAKKGINVVEFSPKKAGGYAILKDNGVLGIIEVVDNLKTADVETIRNKYLGQ</sequence>
<dbReference type="PROSITE" id="PS01047">
    <property type="entry name" value="HMA_1"/>
    <property type="match status" value="1"/>
</dbReference>
<dbReference type="RefSeq" id="WP_406763303.1">
    <property type="nucleotide sequence ID" value="NZ_JBJHZY010000001.1"/>
</dbReference>
<proteinExistence type="predicted"/>
<dbReference type="InterPro" id="IPR039447">
    <property type="entry name" value="UreH-like_TM_dom"/>
</dbReference>
<feature type="domain" description="HMA" evidence="3">
    <location>
        <begin position="4"/>
        <end position="70"/>
    </location>
</feature>
<dbReference type="PANTHER" id="PTHR42208">
    <property type="entry name" value="HEAVY METAL TRANSPORTER-RELATED"/>
    <property type="match status" value="1"/>
</dbReference>